<organism evidence="2 3">
    <name type="scientific">Pusillimonas minor</name>
    <dbReference type="NCBI Taxonomy" id="2697024"/>
    <lineage>
        <taxon>Bacteria</taxon>
        <taxon>Pseudomonadati</taxon>
        <taxon>Pseudomonadota</taxon>
        <taxon>Betaproteobacteria</taxon>
        <taxon>Burkholderiales</taxon>
        <taxon>Alcaligenaceae</taxon>
        <taxon>Pusillimonas</taxon>
    </lineage>
</organism>
<name>A0A842HQZ3_9BURK</name>
<evidence type="ECO:0000313" key="3">
    <source>
        <dbReference type="Proteomes" id="UP000545386"/>
    </source>
</evidence>
<gene>
    <name evidence="2" type="ORF">GTU67_11985</name>
</gene>
<evidence type="ECO:0000259" key="1">
    <source>
        <dbReference type="Pfam" id="PF18299"/>
    </source>
</evidence>
<dbReference type="Proteomes" id="UP000545386">
    <property type="component" value="Unassembled WGS sequence"/>
</dbReference>
<dbReference type="Pfam" id="PF18299">
    <property type="entry name" value="R2K_2"/>
    <property type="match status" value="1"/>
</dbReference>
<dbReference type="RefSeq" id="WP_185780304.1">
    <property type="nucleotide sequence ID" value="NZ_JACJUU010000010.1"/>
</dbReference>
<protein>
    <submittedName>
        <fullName evidence="2">ATP-grasp domain-containing protein</fullName>
    </submittedName>
</protein>
<feature type="domain" description="ATP-grasp" evidence="1">
    <location>
        <begin position="60"/>
        <end position="229"/>
    </location>
</feature>
<dbReference type="EMBL" id="JACJUU010000010">
    <property type="protein sequence ID" value="MBC2770626.1"/>
    <property type="molecule type" value="Genomic_DNA"/>
</dbReference>
<keyword evidence="3" id="KW-1185">Reference proteome</keyword>
<dbReference type="InterPro" id="IPR041261">
    <property type="entry name" value="R2K_2"/>
</dbReference>
<dbReference type="AlphaFoldDB" id="A0A842HQZ3"/>
<proteinExistence type="predicted"/>
<comment type="caution">
    <text evidence="2">The sequence shown here is derived from an EMBL/GenBank/DDBJ whole genome shotgun (WGS) entry which is preliminary data.</text>
</comment>
<reference evidence="2 3" key="1">
    <citation type="submission" date="2020-08" db="EMBL/GenBank/DDBJ databases">
        <title>Paraeoetvoesia sp. YC-7-48 draft genome sequence.</title>
        <authorList>
            <person name="Yao L."/>
        </authorList>
    </citation>
    <scope>NUCLEOTIDE SEQUENCE [LARGE SCALE GENOMIC DNA]</scope>
    <source>
        <strain evidence="3">YC-7-48</strain>
    </source>
</reference>
<evidence type="ECO:0000313" key="2">
    <source>
        <dbReference type="EMBL" id="MBC2770626.1"/>
    </source>
</evidence>
<sequence>MTRNWPHARATLDQLEGAAAAFKQGATPVGSVEFMRQAMMVTGIKVPAALNYPKRLQKWLHRDIKACRKGDLPAEGEWFVKPAVSTKAFRGGVYGMEEVKQIDRLTTENYNAPPTELAARSDVELLRNLPNDFPVWYAPPVSWQSEWRFYVHRGMIKGAARYDKGLDSAPAPERNTVARMVSDLAFDAPIAYALDVGILENGETALVTMNDAWALGFYPGTLAPESYLDMLRDRWIQLIQPGHVSLF</sequence>
<accession>A0A842HQZ3</accession>